<keyword evidence="4" id="KW-0472">Membrane</keyword>
<dbReference type="EMBL" id="QURW01000010">
    <property type="protein sequence ID" value="RQD87422.1"/>
    <property type="molecule type" value="Genomic_DNA"/>
</dbReference>
<reference evidence="6 7" key="1">
    <citation type="submission" date="2018-08" db="EMBL/GenBank/DDBJ databases">
        <title>Survival mechanisms of Campylobacter hepaticus identified by genomic analysis and comparative transcriptomic analysis of in vivo and in vitro derived bacteria.</title>
        <authorList>
            <person name="Van T.T.H."/>
            <person name="Moore R.J."/>
        </authorList>
    </citation>
    <scope>NUCLEOTIDE SEQUENCE [LARGE SCALE GENOMIC DNA]</scope>
    <source>
        <strain evidence="6 7">54L</strain>
    </source>
</reference>
<keyword evidence="1" id="KW-0540">Nuclease</keyword>
<dbReference type="PANTHER" id="PTHR12302">
    <property type="entry name" value="EBNA2 BINDING PROTEIN P100"/>
    <property type="match status" value="1"/>
</dbReference>
<proteinExistence type="predicted"/>
<dbReference type="PANTHER" id="PTHR12302:SF3">
    <property type="entry name" value="SERINE_THREONINE-PROTEIN KINASE 31"/>
    <property type="match status" value="1"/>
</dbReference>
<keyword evidence="4" id="KW-0812">Transmembrane</keyword>
<dbReference type="GO" id="GO:0003676">
    <property type="term" value="F:nucleic acid binding"/>
    <property type="evidence" value="ECO:0007669"/>
    <property type="project" value="InterPro"/>
</dbReference>
<name>A0A424Z058_9BACT</name>
<dbReference type="Gene3D" id="2.40.50.90">
    <property type="match status" value="1"/>
</dbReference>
<feature type="transmembrane region" description="Helical" evidence="4">
    <location>
        <begin position="21"/>
        <end position="39"/>
    </location>
</feature>
<dbReference type="GO" id="GO:0004519">
    <property type="term" value="F:endonuclease activity"/>
    <property type="evidence" value="ECO:0007669"/>
    <property type="project" value="UniProtKB-KW"/>
</dbReference>
<keyword evidence="2" id="KW-0255">Endonuclease</keyword>
<evidence type="ECO:0000256" key="4">
    <source>
        <dbReference type="SAM" id="Phobius"/>
    </source>
</evidence>
<evidence type="ECO:0000313" key="6">
    <source>
        <dbReference type="EMBL" id="RQD87422.1"/>
    </source>
</evidence>
<dbReference type="STRING" id="1813019.A2J15_05580"/>
<accession>A0A424Z058</accession>
<dbReference type="RefSeq" id="WP_124134486.1">
    <property type="nucleotide sequence ID" value="NZ_QURW01000010.1"/>
</dbReference>
<dbReference type="PROSITE" id="PS01123">
    <property type="entry name" value="TNASE_1"/>
    <property type="match status" value="1"/>
</dbReference>
<keyword evidence="3" id="KW-0378">Hydrolase</keyword>
<comment type="caution">
    <text evidence="6">The sequence shown here is derived from an EMBL/GenBank/DDBJ whole genome shotgun (WGS) entry which is preliminary data.</text>
</comment>
<evidence type="ECO:0000256" key="1">
    <source>
        <dbReference type="ARBA" id="ARBA00022722"/>
    </source>
</evidence>
<sequence>MRINYKKLLNLRKILSDPKKFFSILIFILVMIFIQNFMIQTSSFEAKVLKVIDGDTIEVKQDNKIFRVRLFGIDAPELKQNFGKQAREALNKIVKGKQVKIIYKNKDIYDRIVAIVKLNDKDVNQFLVSQGYAWADVYYSGFYIKEQEYAKKNRLGLWKQKNPIEPYKWRKHNKF</sequence>
<dbReference type="PROSITE" id="PS50830">
    <property type="entry name" value="TNASE_3"/>
    <property type="match status" value="1"/>
</dbReference>
<keyword evidence="4" id="KW-1133">Transmembrane helix</keyword>
<feature type="domain" description="TNase-like" evidence="5">
    <location>
        <begin position="42"/>
        <end position="160"/>
    </location>
</feature>
<dbReference type="Pfam" id="PF00565">
    <property type="entry name" value="SNase"/>
    <property type="match status" value="1"/>
</dbReference>
<evidence type="ECO:0000256" key="2">
    <source>
        <dbReference type="ARBA" id="ARBA00022759"/>
    </source>
</evidence>
<organism evidence="6 7">
    <name type="scientific">Campylobacter hepaticus</name>
    <dbReference type="NCBI Taxonomy" id="1813019"/>
    <lineage>
        <taxon>Bacteria</taxon>
        <taxon>Pseudomonadati</taxon>
        <taxon>Campylobacterota</taxon>
        <taxon>Epsilonproteobacteria</taxon>
        <taxon>Campylobacterales</taxon>
        <taxon>Campylobacteraceae</taxon>
        <taxon>Campylobacter</taxon>
    </lineage>
</organism>
<evidence type="ECO:0000256" key="3">
    <source>
        <dbReference type="ARBA" id="ARBA00022801"/>
    </source>
</evidence>
<gene>
    <name evidence="6" type="ORF">DZD40_04690</name>
</gene>
<dbReference type="GO" id="GO:0016787">
    <property type="term" value="F:hydrolase activity"/>
    <property type="evidence" value="ECO:0007669"/>
    <property type="project" value="UniProtKB-KW"/>
</dbReference>
<dbReference type="SUPFAM" id="SSF50199">
    <property type="entry name" value="Staphylococcal nuclease"/>
    <property type="match status" value="1"/>
</dbReference>
<dbReference type="InterPro" id="IPR035437">
    <property type="entry name" value="SNase_OB-fold_sf"/>
</dbReference>
<protein>
    <submittedName>
        <fullName evidence="6">Thermonuclease family protein</fullName>
    </submittedName>
</protein>
<evidence type="ECO:0000259" key="5">
    <source>
        <dbReference type="PROSITE" id="PS50830"/>
    </source>
</evidence>
<dbReference type="Proteomes" id="UP000286095">
    <property type="component" value="Unassembled WGS sequence"/>
</dbReference>
<dbReference type="AlphaFoldDB" id="A0A424Z058"/>
<evidence type="ECO:0000313" key="7">
    <source>
        <dbReference type="Proteomes" id="UP000286095"/>
    </source>
</evidence>
<dbReference type="InterPro" id="IPR002071">
    <property type="entry name" value="Thermonucl_AS"/>
</dbReference>
<dbReference type="InterPro" id="IPR016071">
    <property type="entry name" value="Staphylococal_nuclease_OB-fold"/>
</dbReference>
<dbReference type="SMART" id="SM00318">
    <property type="entry name" value="SNc"/>
    <property type="match status" value="1"/>
</dbReference>